<dbReference type="AlphaFoldDB" id="A0A5J4RVE0"/>
<evidence type="ECO:0000256" key="4">
    <source>
        <dbReference type="ARBA" id="ARBA00022691"/>
    </source>
</evidence>
<dbReference type="EMBL" id="SNRY01000679">
    <property type="protein sequence ID" value="KAA6337669.1"/>
    <property type="molecule type" value="Genomic_DNA"/>
</dbReference>
<comment type="catalytic activity">
    <reaction evidence="5">
        <text>a 2'-deoxyadenosine in DNA + S-adenosyl-L-methionine = an N(6)-methyl-2'-deoxyadenosine in DNA + S-adenosyl-L-homocysteine + H(+)</text>
        <dbReference type="Rhea" id="RHEA:15197"/>
        <dbReference type="Rhea" id="RHEA-COMP:12418"/>
        <dbReference type="Rhea" id="RHEA-COMP:12419"/>
        <dbReference type="ChEBI" id="CHEBI:15378"/>
        <dbReference type="ChEBI" id="CHEBI:57856"/>
        <dbReference type="ChEBI" id="CHEBI:59789"/>
        <dbReference type="ChEBI" id="CHEBI:90615"/>
        <dbReference type="ChEBI" id="CHEBI:90616"/>
        <dbReference type="EC" id="2.1.1.72"/>
    </reaction>
</comment>
<dbReference type="GO" id="GO:0009007">
    <property type="term" value="F:site-specific DNA-methyltransferase (adenine-specific) activity"/>
    <property type="evidence" value="ECO:0007669"/>
    <property type="project" value="UniProtKB-EC"/>
</dbReference>
<dbReference type="InterPro" id="IPR029063">
    <property type="entry name" value="SAM-dependent_MTases_sf"/>
</dbReference>
<dbReference type="Gene3D" id="3.40.50.150">
    <property type="entry name" value="Vaccinia Virus protein VP39"/>
    <property type="match status" value="1"/>
</dbReference>
<proteinExistence type="predicted"/>
<evidence type="ECO:0000256" key="2">
    <source>
        <dbReference type="ARBA" id="ARBA00022603"/>
    </source>
</evidence>
<organism evidence="7">
    <name type="scientific">termite gut metagenome</name>
    <dbReference type="NCBI Taxonomy" id="433724"/>
    <lineage>
        <taxon>unclassified sequences</taxon>
        <taxon>metagenomes</taxon>
        <taxon>organismal metagenomes</taxon>
    </lineage>
</organism>
<keyword evidence="2" id="KW-0489">Methyltransferase</keyword>
<sequence>MKDLEVVFQDLSIDTNNGLYYTNNELWKTDLQFPSRVKRFLEHSHSDAFFCFDNKPLILFFENPKDKKYLHQTIWNFNESPIVIIIENGSIEIFNGFKLSGSEINKGFLDKIGNEKKLTDFTYFQLVTGKTWETYQNELNYKNRVDYKLLSNIREARTLILKKFSKIDGDETKKQNNKIANALLGKIIFVRYLIDRKVILNFEGKTKTWTNDEFCHLLKQPIVVKRFFRYLADPQEGFNGDLFPLSENEFEQIPSDAYTILIDLLQSKEIASGQLSLFDLYDFSIIPIEFISNIYESFIGLENQAKKGAYYTPLFLVDYILSETVEKHLKQNNNCKVLDPACGSGVFLVETLRKLIEQYIANNKVVTENAVQFKAAINDIVRKNIFGIDKDESAVQVAVFSIYLTLLDYMNPPEIATFKFPSLLNTNFFCDDYFNQEATFNSELKNIGFSFIIGNPPWMRGKNEKKKTKKEPLYVKYIENRKKLEKGQREPFIDIGNKEIAQAFLLRSSDFSDENTKCSLIVTSKVLYNLQSVKFRKYFLHRYLIERVFELALVRREVFDKSNDKAIAPACLLFFKDAKDGKTDSNLIEHIALKPSRFFSLFKVFTINRHDIQIVQQNRLKEFDWFWKVLVYGSYLDFNFIKRLKESYPTIREIVTKDSNFIIGQGIMVGGGDKNDASELVGKPYIDTKSDIRQFWVNPENKKIWQQKIVHRVRNKKLYKAPMLLISGGNNNKLKCISALCVADSVFKSSLTAIKICNTDTLRQLSGILNSSFFSYFNIQTFSSTGIEREESHDEEKLNIPFPETSTIHIIVREIEKLVNENYSQTFVKSDIQNNLKKKLDDLDNSIYDAFSISKEEKYLLEYTNKIMIPVQMEHKDFEKHMLPCTNRDPILQDYANLFFEQFNNSFDSVGKKFTIEIWHTNQIIGMFFKVVSVQEYKQDVIWINKQNDKTGILQTIISLGTTKITDQLFVRKDVRGFQKDYFYVFKPNEKRLWHRAVGYLDVYEFRDAILKAGRDQHE</sequence>
<comment type="caution">
    <text evidence="7">The sequence shown here is derived from an EMBL/GenBank/DDBJ whole genome shotgun (WGS) entry which is preliminary data.</text>
</comment>
<keyword evidence="3" id="KW-0808">Transferase</keyword>
<feature type="domain" description="Type II methyltransferase M.TaqI-like" evidence="6">
    <location>
        <begin position="383"/>
        <end position="551"/>
    </location>
</feature>
<evidence type="ECO:0000256" key="5">
    <source>
        <dbReference type="ARBA" id="ARBA00047942"/>
    </source>
</evidence>
<dbReference type="PROSITE" id="PS00092">
    <property type="entry name" value="N6_MTASE"/>
    <property type="match status" value="1"/>
</dbReference>
<dbReference type="EC" id="2.1.1.72" evidence="1"/>
<name>A0A5J4RVE0_9ZZZZ</name>
<evidence type="ECO:0000256" key="1">
    <source>
        <dbReference type="ARBA" id="ARBA00011900"/>
    </source>
</evidence>
<dbReference type="InterPro" id="IPR011639">
    <property type="entry name" value="MethylTrfase_TaqI-like_dom"/>
</dbReference>
<dbReference type="PANTHER" id="PTHR33841">
    <property type="entry name" value="DNA METHYLTRANSFERASE YEEA-RELATED"/>
    <property type="match status" value="1"/>
</dbReference>
<accession>A0A5J4RVE0</accession>
<keyword evidence="4" id="KW-0949">S-adenosyl-L-methionine</keyword>
<dbReference type="Pfam" id="PF07669">
    <property type="entry name" value="Eco57I"/>
    <property type="match status" value="1"/>
</dbReference>
<protein>
    <recommendedName>
        <fullName evidence="1">site-specific DNA-methyltransferase (adenine-specific)</fullName>
        <ecNumber evidence="1">2.1.1.72</ecNumber>
    </recommendedName>
</protein>
<evidence type="ECO:0000259" key="6">
    <source>
        <dbReference type="Pfam" id="PF07669"/>
    </source>
</evidence>
<evidence type="ECO:0000256" key="3">
    <source>
        <dbReference type="ARBA" id="ARBA00022679"/>
    </source>
</evidence>
<dbReference type="GO" id="GO:0032259">
    <property type="term" value="P:methylation"/>
    <property type="evidence" value="ECO:0007669"/>
    <property type="project" value="UniProtKB-KW"/>
</dbReference>
<gene>
    <name evidence="7" type="ORF">EZS27_014265</name>
</gene>
<dbReference type="SUPFAM" id="SSF53335">
    <property type="entry name" value="S-adenosyl-L-methionine-dependent methyltransferases"/>
    <property type="match status" value="1"/>
</dbReference>
<keyword evidence="7" id="KW-0378">Hydrolase</keyword>
<dbReference type="GO" id="GO:0006304">
    <property type="term" value="P:DNA modification"/>
    <property type="evidence" value="ECO:0007669"/>
    <property type="project" value="InterPro"/>
</dbReference>
<evidence type="ECO:0000313" key="7">
    <source>
        <dbReference type="EMBL" id="KAA6337669.1"/>
    </source>
</evidence>
<dbReference type="InterPro" id="IPR050953">
    <property type="entry name" value="N4_N6_ade-DNA_methylase"/>
</dbReference>
<dbReference type="PRINTS" id="PR00507">
    <property type="entry name" value="N12N6MTFRASE"/>
</dbReference>
<dbReference type="InterPro" id="IPR002052">
    <property type="entry name" value="DNA_methylase_N6_adenine_CS"/>
</dbReference>
<dbReference type="PANTHER" id="PTHR33841:SF1">
    <property type="entry name" value="DNA METHYLTRANSFERASE A"/>
    <property type="match status" value="1"/>
</dbReference>
<dbReference type="GO" id="GO:0016787">
    <property type="term" value="F:hydrolase activity"/>
    <property type="evidence" value="ECO:0007669"/>
    <property type="project" value="UniProtKB-KW"/>
</dbReference>
<dbReference type="GO" id="GO:0003676">
    <property type="term" value="F:nucleic acid binding"/>
    <property type="evidence" value="ECO:0007669"/>
    <property type="project" value="InterPro"/>
</dbReference>
<reference evidence="7" key="1">
    <citation type="submission" date="2019-03" db="EMBL/GenBank/DDBJ databases">
        <title>Single cell metagenomics reveals metabolic interactions within the superorganism composed of flagellate Streblomastix strix and complex community of Bacteroidetes bacteria on its surface.</title>
        <authorList>
            <person name="Treitli S.C."/>
            <person name="Kolisko M."/>
            <person name="Husnik F."/>
            <person name="Keeling P."/>
            <person name="Hampl V."/>
        </authorList>
    </citation>
    <scope>NUCLEOTIDE SEQUENCE</scope>
    <source>
        <strain evidence="7">STM</strain>
    </source>
</reference>